<organism evidence="1 2">
    <name type="scientific">Salmonella enterica subsp. salamae</name>
    <dbReference type="NCBI Taxonomy" id="59202"/>
    <lineage>
        <taxon>Bacteria</taxon>
        <taxon>Pseudomonadati</taxon>
        <taxon>Pseudomonadota</taxon>
        <taxon>Gammaproteobacteria</taxon>
        <taxon>Enterobacterales</taxon>
        <taxon>Enterobacteriaceae</taxon>
        <taxon>Salmonella</taxon>
    </lineage>
</organism>
<protein>
    <submittedName>
        <fullName evidence="1">Uncharacterized protein</fullName>
    </submittedName>
</protein>
<proteinExistence type="predicted"/>
<name>A0A6D2GCP5_SALER</name>
<dbReference type="Proteomes" id="UP000267858">
    <property type="component" value="Chromosome"/>
</dbReference>
<dbReference type="EMBL" id="LR134141">
    <property type="protein sequence ID" value="VEA05134.1"/>
    <property type="molecule type" value="Genomic_DNA"/>
</dbReference>
<dbReference type="AlphaFoldDB" id="A0A6D2GCP5"/>
<accession>A0A6D2GCP5</accession>
<evidence type="ECO:0000313" key="2">
    <source>
        <dbReference type="Proteomes" id="UP000267858"/>
    </source>
</evidence>
<sequence>MSGQSSFDPTAIPNCTDDVGEPASICNQMFTHKIKLVPVNGKSVELKGVPWSFNFD</sequence>
<gene>
    <name evidence="1" type="ORF">NCTC5773_03566</name>
</gene>
<reference evidence="1 2" key="1">
    <citation type="submission" date="2018-12" db="EMBL/GenBank/DDBJ databases">
        <authorList>
            <consortium name="Pathogen Informatics"/>
        </authorList>
    </citation>
    <scope>NUCLEOTIDE SEQUENCE [LARGE SCALE GENOMIC DNA]</scope>
    <source>
        <strain evidence="1 2">NCTC5773</strain>
    </source>
</reference>
<evidence type="ECO:0000313" key="1">
    <source>
        <dbReference type="EMBL" id="VEA05134.1"/>
    </source>
</evidence>